<dbReference type="PROSITE" id="PS00108">
    <property type="entry name" value="PROTEIN_KINASE_ST"/>
    <property type="match status" value="1"/>
</dbReference>
<dbReference type="GO" id="GO:0005524">
    <property type="term" value="F:ATP binding"/>
    <property type="evidence" value="ECO:0007669"/>
    <property type="project" value="UniProtKB-KW"/>
</dbReference>
<dbReference type="CDD" id="cd00180">
    <property type="entry name" value="PKc"/>
    <property type="match status" value="1"/>
</dbReference>
<gene>
    <name evidence="4" type="ORF">PHACADRAFT_154564</name>
</gene>
<dbReference type="Proteomes" id="UP000008370">
    <property type="component" value="Unassembled WGS sequence"/>
</dbReference>
<evidence type="ECO:0000256" key="1">
    <source>
        <dbReference type="ARBA" id="ARBA00022741"/>
    </source>
</evidence>
<dbReference type="EMBL" id="JH930480">
    <property type="protein sequence ID" value="EKM49910.1"/>
    <property type="molecule type" value="Genomic_DNA"/>
</dbReference>
<dbReference type="HOGENOM" id="CLU_1133924_0_0_1"/>
<dbReference type="InterPro" id="IPR008271">
    <property type="entry name" value="Ser/Thr_kinase_AS"/>
</dbReference>
<dbReference type="GeneID" id="18908990"/>
<dbReference type="SUPFAM" id="SSF56112">
    <property type="entry name" value="Protein kinase-like (PK-like)"/>
    <property type="match status" value="1"/>
</dbReference>
<dbReference type="InterPro" id="IPR000719">
    <property type="entry name" value="Prot_kinase_dom"/>
</dbReference>
<evidence type="ECO:0000259" key="3">
    <source>
        <dbReference type="PROSITE" id="PS50011"/>
    </source>
</evidence>
<evidence type="ECO:0000313" key="4">
    <source>
        <dbReference type="EMBL" id="EKM49910.1"/>
    </source>
</evidence>
<dbReference type="Pfam" id="PF07714">
    <property type="entry name" value="PK_Tyr_Ser-Thr"/>
    <property type="match status" value="1"/>
</dbReference>
<dbReference type="AlphaFoldDB" id="K5VT05"/>
<reference evidence="4 5" key="1">
    <citation type="journal article" date="2012" name="BMC Genomics">
        <title>Comparative genomics of the white-rot fungi, Phanerochaete carnosa and P. chrysosporium, to elucidate the genetic basis of the distinct wood types they colonize.</title>
        <authorList>
            <person name="Suzuki H."/>
            <person name="MacDonald J."/>
            <person name="Syed K."/>
            <person name="Salamov A."/>
            <person name="Hori C."/>
            <person name="Aerts A."/>
            <person name="Henrissat B."/>
            <person name="Wiebenga A."/>
            <person name="vanKuyk P.A."/>
            <person name="Barry K."/>
            <person name="Lindquist E."/>
            <person name="LaButti K."/>
            <person name="Lapidus A."/>
            <person name="Lucas S."/>
            <person name="Coutinho P."/>
            <person name="Gong Y."/>
            <person name="Samejima M."/>
            <person name="Mahadevan R."/>
            <person name="Abou-Zaid M."/>
            <person name="de Vries R.P."/>
            <person name="Igarashi K."/>
            <person name="Yadav J.S."/>
            <person name="Grigoriev I.V."/>
            <person name="Master E.R."/>
        </authorList>
    </citation>
    <scope>NUCLEOTIDE SEQUENCE [LARGE SCALE GENOMIC DNA]</scope>
    <source>
        <strain evidence="4 5">HHB-10118-sp</strain>
    </source>
</reference>
<sequence length="245" mass="27524">MVLELSCWLLAHERVIHLYGVTSKYAAPGLVFDWAENGNGMDYIRELLEHPQKVQVPIIRDIADGLKFIHDEGVVHGDLKAANILIHVDNRAVLADFGLSRFARDHPSDYNPACLGSLRWCAPELQNEGQTRATFESDMFAFGMLCLEVCLLPAPLFSMLHETDATDTPSCTLARFRTSSLQLTRRLWHSSGRACRLLTCRRRVLRTPTAHQWHKACGTSCMSAGHLSLVGALVPMLWQVIWMSL</sequence>
<evidence type="ECO:0000313" key="5">
    <source>
        <dbReference type="Proteomes" id="UP000008370"/>
    </source>
</evidence>
<dbReference type="OrthoDB" id="2804215at2759"/>
<dbReference type="GO" id="GO:0004672">
    <property type="term" value="F:protein kinase activity"/>
    <property type="evidence" value="ECO:0007669"/>
    <property type="project" value="InterPro"/>
</dbReference>
<keyword evidence="1" id="KW-0547">Nucleotide-binding</keyword>
<dbReference type="STRING" id="650164.K5VT05"/>
<keyword evidence="2" id="KW-0067">ATP-binding</keyword>
<dbReference type="PANTHER" id="PTHR24418">
    <property type="entry name" value="TYROSINE-PROTEIN KINASE"/>
    <property type="match status" value="1"/>
</dbReference>
<proteinExistence type="predicted"/>
<accession>K5VT05</accession>
<protein>
    <recommendedName>
        <fullName evidence="3">Protein kinase domain-containing protein</fullName>
    </recommendedName>
</protein>
<organism evidence="4 5">
    <name type="scientific">Phanerochaete carnosa (strain HHB-10118-sp)</name>
    <name type="common">White-rot fungus</name>
    <name type="synonym">Peniophora carnosa</name>
    <dbReference type="NCBI Taxonomy" id="650164"/>
    <lineage>
        <taxon>Eukaryota</taxon>
        <taxon>Fungi</taxon>
        <taxon>Dikarya</taxon>
        <taxon>Basidiomycota</taxon>
        <taxon>Agaricomycotina</taxon>
        <taxon>Agaricomycetes</taxon>
        <taxon>Polyporales</taxon>
        <taxon>Phanerochaetaceae</taxon>
        <taxon>Phanerochaete</taxon>
    </lineage>
</organism>
<dbReference type="KEGG" id="pco:PHACADRAFT_154564"/>
<evidence type="ECO:0000256" key="2">
    <source>
        <dbReference type="ARBA" id="ARBA00022840"/>
    </source>
</evidence>
<dbReference type="InterPro" id="IPR001245">
    <property type="entry name" value="Ser-Thr/Tyr_kinase_cat_dom"/>
</dbReference>
<dbReference type="Gene3D" id="1.10.510.10">
    <property type="entry name" value="Transferase(Phosphotransferase) domain 1"/>
    <property type="match status" value="1"/>
</dbReference>
<dbReference type="InterPro" id="IPR050198">
    <property type="entry name" value="Non-receptor_tyrosine_kinases"/>
</dbReference>
<name>K5VT05_PHACS</name>
<dbReference type="InParanoid" id="K5VT05"/>
<dbReference type="InterPro" id="IPR011009">
    <property type="entry name" value="Kinase-like_dom_sf"/>
</dbReference>
<dbReference type="RefSeq" id="XP_007401959.1">
    <property type="nucleotide sequence ID" value="XM_007401897.1"/>
</dbReference>
<keyword evidence="5" id="KW-1185">Reference proteome</keyword>
<dbReference type="PROSITE" id="PS50011">
    <property type="entry name" value="PROTEIN_KINASE_DOM"/>
    <property type="match status" value="1"/>
</dbReference>
<dbReference type="SMART" id="SM00220">
    <property type="entry name" value="S_TKc"/>
    <property type="match status" value="1"/>
</dbReference>
<feature type="domain" description="Protein kinase" evidence="3">
    <location>
        <begin position="1"/>
        <end position="245"/>
    </location>
</feature>